<dbReference type="InterPro" id="IPR037523">
    <property type="entry name" value="VOC_core"/>
</dbReference>
<dbReference type="SUPFAM" id="SSF54593">
    <property type="entry name" value="Glyoxalase/Bleomycin resistance protein/Dihydroxybiphenyl dioxygenase"/>
    <property type="match status" value="1"/>
</dbReference>
<dbReference type="PANTHER" id="PTHR33993">
    <property type="entry name" value="GLYOXALASE-RELATED"/>
    <property type="match status" value="1"/>
</dbReference>
<reference evidence="3 4" key="1">
    <citation type="journal article" date="2016" name="Nat. Commun.">
        <title>Thousands of microbial genomes shed light on interconnected biogeochemical processes in an aquifer system.</title>
        <authorList>
            <person name="Anantharaman K."/>
            <person name="Brown C.T."/>
            <person name="Hug L.A."/>
            <person name="Sharon I."/>
            <person name="Castelle C.J."/>
            <person name="Probst A.J."/>
            <person name="Thomas B.C."/>
            <person name="Singh A."/>
            <person name="Wilkins M.J."/>
            <person name="Karaoz U."/>
            <person name="Brodie E.L."/>
            <person name="Williams K.H."/>
            <person name="Hubbard S.S."/>
            <person name="Banfield J.F."/>
        </authorList>
    </citation>
    <scope>NUCLEOTIDE SEQUENCE [LARGE SCALE GENOMIC DNA]</scope>
</reference>
<protein>
    <recommendedName>
        <fullName evidence="2">VOC domain-containing protein</fullName>
    </recommendedName>
</protein>
<proteinExistence type="predicted"/>
<evidence type="ECO:0000313" key="3">
    <source>
        <dbReference type="EMBL" id="OGK25165.1"/>
    </source>
</evidence>
<organism evidence="3 4">
    <name type="scientific">Candidatus Roizmanbacteria bacterium RIFCSPHIGHO2_02_FULL_38_11</name>
    <dbReference type="NCBI Taxonomy" id="1802039"/>
    <lineage>
        <taxon>Bacteria</taxon>
        <taxon>Candidatus Roizmaniibacteriota</taxon>
    </lineage>
</organism>
<dbReference type="Gene3D" id="3.10.180.10">
    <property type="entry name" value="2,3-Dihydroxybiphenyl 1,2-Dioxygenase, domain 1"/>
    <property type="match status" value="1"/>
</dbReference>
<evidence type="ECO:0000259" key="2">
    <source>
        <dbReference type="PROSITE" id="PS51819"/>
    </source>
</evidence>
<keyword evidence="1" id="KW-0175">Coiled coil</keyword>
<dbReference type="AlphaFoldDB" id="A0A1F7H211"/>
<dbReference type="InterPro" id="IPR052164">
    <property type="entry name" value="Anthracycline_SecMetBiosynth"/>
</dbReference>
<name>A0A1F7H211_9BACT</name>
<feature type="domain" description="VOC" evidence="2">
    <location>
        <begin position="4"/>
        <end position="123"/>
    </location>
</feature>
<dbReference type="InterPro" id="IPR029068">
    <property type="entry name" value="Glyas_Bleomycin-R_OHBP_Dase"/>
</dbReference>
<gene>
    <name evidence="3" type="ORF">A3C25_02475</name>
</gene>
<feature type="coiled-coil region" evidence="1">
    <location>
        <begin position="70"/>
        <end position="97"/>
    </location>
</feature>
<dbReference type="Proteomes" id="UP000177913">
    <property type="component" value="Unassembled WGS sequence"/>
</dbReference>
<comment type="caution">
    <text evidence="3">The sequence shown here is derived from an EMBL/GenBank/DDBJ whole genome shotgun (WGS) entry which is preliminary data.</text>
</comment>
<sequence>MIKGMESVLLFSQNAKKLADFYKEKVGLKVTNEFMMGEKDEVYEFKMKQGTPLYVIDHSKIKGKNKTPERMMINLEVDDIEKEVKRLTKARVKKTQDIYHVEGYGYIATFEDLDGNFFQLVQVRASK</sequence>
<dbReference type="InterPro" id="IPR004360">
    <property type="entry name" value="Glyas_Fos-R_dOase_dom"/>
</dbReference>
<evidence type="ECO:0000313" key="4">
    <source>
        <dbReference type="Proteomes" id="UP000177913"/>
    </source>
</evidence>
<dbReference type="Pfam" id="PF00903">
    <property type="entry name" value="Glyoxalase"/>
    <property type="match status" value="1"/>
</dbReference>
<evidence type="ECO:0000256" key="1">
    <source>
        <dbReference type="SAM" id="Coils"/>
    </source>
</evidence>
<accession>A0A1F7H211</accession>
<dbReference type="PROSITE" id="PS51819">
    <property type="entry name" value="VOC"/>
    <property type="match status" value="1"/>
</dbReference>
<dbReference type="EMBL" id="MFZO01000018">
    <property type="protein sequence ID" value="OGK25165.1"/>
    <property type="molecule type" value="Genomic_DNA"/>
</dbReference>